<dbReference type="EMBL" id="QBML01000016">
    <property type="protein sequence ID" value="PZO39865.1"/>
    <property type="molecule type" value="Genomic_DNA"/>
</dbReference>
<gene>
    <name evidence="1" type="ORF">DCF19_13345</name>
</gene>
<name>A0A2W4XYV5_9CYAN</name>
<proteinExistence type="predicted"/>
<sequence length="235" mass="26915">MEDIHGLDLLKVEKEVLNRIFLPILKFAISSGLININRLSEADYIFSVMLDNINSITERIVSFDKVNDDFLSSAHDAIAANRLEVAVILLATWVENRLNLFYSETLIIDHNFDFNESKKVIATNNLDNKVGFLFTLVSKLEMDSDLRKRILSLADLRNQIVHNKAQPNRVNGEIVSSGIKIRQQVEQINFAEIFETIEWLSKTLEDALINFESGKDDYKFAQEAFDTLKKAKYLS</sequence>
<protein>
    <submittedName>
        <fullName evidence="1">Uncharacterized protein</fullName>
    </submittedName>
</protein>
<evidence type="ECO:0000313" key="2">
    <source>
        <dbReference type="Proteomes" id="UP000249467"/>
    </source>
</evidence>
<dbReference type="Proteomes" id="UP000249467">
    <property type="component" value="Unassembled WGS sequence"/>
</dbReference>
<dbReference type="AlphaFoldDB" id="A0A2W4XYV5"/>
<accession>A0A2W4XYV5</accession>
<organism evidence="1 2">
    <name type="scientific">Pseudanabaena frigida</name>
    <dbReference type="NCBI Taxonomy" id="945775"/>
    <lineage>
        <taxon>Bacteria</taxon>
        <taxon>Bacillati</taxon>
        <taxon>Cyanobacteriota</taxon>
        <taxon>Cyanophyceae</taxon>
        <taxon>Pseudanabaenales</taxon>
        <taxon>Pseudanabaenaceae</taxon>
        <taxon>Pseudanabaena</taxon>
    </lineage>
</organism>
<comment type="caution">
    <text evidence="1">The sequence shown here is derived from an EMBL/GenBank/DDBJ whole genome shotgun (WGS) entry which is preliminary data.</text>
</comment>
<reference evidence="1 2" key="2">
    <citation type="submission" date="2018-06" db="EMBL/GenBank/DDBJ databases">
        <title>Metagenomic assembly of (sub)arctic Cyanobacteria and their associated microbiome from non-axenic cultures.</title>
        <authorList>
            <person name="Baurain D."/>
        </authorList>
    </citation>
    <scope>NUCLEOTIDE SEQUENCE [LARGE SCALE GENOMIC DNA]</scope>
    <source>
        <strain evidence="1">ULC066bin1</strain>
    </source>
</reference>
<evidence type="ECO:0000313" key="1">
    <source>
        <dbReference type="EMBL" id="PZO39865.1"/>
    </source>
</evidence>
<reference evidence="1 2" key="1">
    <citation type="submission" date="2018-04" db="EMBL/GenBank/DDBJ databases">
        <authorList>
            <person name="Go L.Y."/>
            <person name="Mitchell J.A."/>
        </authorList>
    </citation>
    <scope>NUCLEOTIDE SEQUENCE [LARGE SCALE GENOMIC DNA]</scope>
    <source>
        <strain evidence="1">ULC066bin1</strain>
    </source>
</reference>